<feature type="transmembrane region" description="Helical" evidence="8">
    <location>
        <begin position="81"/>
        <end position="98"/>
    </location>
</feature>
<feature type="transmembrane region" description="Helical" evidence="8">
    <location>
        <begin position="1308"/>
        <end position="1329"/>
    </location>
</feature>
<keyword evidence="11" id="KW-1185">Reference proteome</keyword>
<feature type="domain" description="Chitin synthase chs-1/2 N-terminal putative transporter" evidence="9">
    <location>
        <begin position="73"/>
        <end position="353"/>
    </location>
</feature>
<gene>
    <name evidence="10" type="ORF">RUM44_003587</name>
</gene>
<evidence type="ECO:0000256" key="5">
    <source>
        <dbReference type="ARBA" id="ARBA00022989"/>
    </source>
</evidence>
<feature type="compositionally biased region" description="Polar residues" evidence="7">
    <location>
        <begin position="1453"/>
        <end position="1462"/>
    </location>
</feature>
<feature type="transmembrane region" description="Helical" evidence="8">
    <location>
        <begin position="1251"/>
        <end position="1270"/>
    </location>
</feature>
<feature type="transmembrane region" description="Helical" evidence="8">
    <location>
        <begin position="896"/>
        <end position="921"/>
    </location>
</feature>
<feature type="transmembrane region" description="Helical" evidence="8">
    <location>
        <begin position="185"/>
        <end position="207"/>
    </location>
</feature>
<organism evidence="10 11">
    <name type="scientific">Polyplax serrata</name>
    <name type="common">Common mouse louse</name>
    <dbReference type="NCBI Taxonomy" id="468196"/>
    <lineage>
        <taxon>Eukaryota</taxon>
        <taxon>Metazoa</taxon>
        <taxon>Ecdysozoa</taxon>
        <taxon>Arthropoda</taxon>
        <taxon>Hexapoda</taxon>
        <taxon>Insecta</taxon>
        <taxon>Pterygota</taxon>
        <taxon>Neoptera</taxon>
        <taxon>Paraneoptera</taxon>
        <taxon>Psocodea</taxon>
        <taxon>Troctomorpha</taxon>
        <taxon>Phthiraptera</taxon>
        <taxon>Anoplura</taxon>
        <taxon>Polyplacidae</taxon>
        <taxon>Polyplax</taxon>
    </lineage>
</organism>
<evidence type="ECO:0000256" key="2">
    <source>
        <dbReference type="ARBA" id="ARBA00012543"/>
    </source>
</evidence>
<dbReference type="Proteomes" id="UP001359485">
    <property type="component" value="Unassembled WGS sequence"/>
</dbReference>
<dbReference type="EMBL" id="JAWJWF010000049">
    <property type="protein sequence ID" value="KAK6619205.1"/>
    <property type="molecule type" value="Genomic_DNA"/>
</dbReference>
<feature type="compositionally biased region" description="Acidic residues" evidence="7">
    <location>
        <begin position="24"/>
        <end position="43"/>
    </location>
</feature>
<evidence type="ECO:0000256" key="4">
    <source>
        <dbReference type="ARBA" id="ARBA00022692"/>
    </source>
</evidence>
<feature type="region of interest" description="Disordered" evidence="7">
    <location>
        <begin position="1"/>
        <end position="43"/>
    </location>
</feature>
<evidence type="ECO:0000256" key="3">
    <source>
        <dbReference type="ARBA" id="ARBA00022676"/>
    </source>
</evidence>
<dbReference type="Pfam" id="PF03142">
    <property type="entry name" value="Chitin_synth_2"/>
    <property type="match status" value="1"/>
</dbReference>
<dbReference type="CDD" id="cd04190">
    <property type="entry name" value="Chitin_synth_C"/>
    <property type="match status" value="1"/>
</dbReference>
<evidence type="ECO:0000256" key="1">
    <source>
        <dbReference type="ARBA" id="ARBA00004141"/>
    </source>
</evidence>
<feature type="transmembrane region" description="Helical" evidence="8">
    <location>
        <begin position="244"/>
        <end position="266"/>
    </location>
</feature>
<comment type="caution">
    <text evidence="10">The sequence shown here is derived from an EMBL/GenBank/DDBJ whole genome shotgun (WGS) entry which is preliminary data.</text>
</comment>
<comment type="subcellular location">
    <subcellularLocation>
        <location evidence="1">Membrane</location>
        <topology evidence="1">Multi-pass membrane protein</topology>
    </subcellularLocation>
</comment>
<feature type="transmembrane region" description="Helical" evidence="8">
    <location>
        <begin position="986"/>
        <end position="1007"/>
    </location>
</feature>
<accession>A0ABR1AGV4</accession>
<evidence type="ECO:0000256" key="8">
    <source>
        <dbReference type="SAM" id="Phobius"/>
    </source>
</evidence>
<feature type="transmembrane region" description="Helical" evidence="8">
    <location>
        <begin position="134"/>
        <end position="153"/>
    </location>
</feature>
<feature type="transmembrane region" description="Helical" evidence="8">
    <location>
        <begin position="448"/>
        <end position="467"/>
    </location>
</feature>
<reference evidence="10 11" key="1">
    <citation type="submission" date="2023-09" db="EMBL/GenBank/DDBJ databases">
        <title>Genomes of two closely related lineages of the louse Polyplax serrata with different host specificities.</title>
        <authorList>
            <person name="Martinu J."/>
            <person name="Tarabai H."/>
            <person name="Stefka J."/>
            <person name="Hypsa V."/>
        </authorList>
    </citation>
    <scope>NUCLEOTIDE SEQUENCE [LARGE SCALE GENOMIC DNA]</scope>
    <source>
        <strain evidence="10">98ZLc_SE</strain>
    </source>
</reference>
<keyword evidence="3" id="KW-0328">Glycosyltransferase</keyword>
<evidence type="ECO:0000256" key="7">
    <source>
        <dbReference type="SAM" id="MobiDB-lite"/>
    </source>
</evidence>
<dbReference type="EC" id="2.4.1.16" evidence="2"/>
<dbReference type="InterPro" id="IPR055120">
    <property type="entry name" value="Chs-1/2_IV_N"/>
</dbReference>
<feature type="transmembrane region" description="Helical" evidence="8">
    <location>
        <begin position="933"/>
        <end position="952"/>
    </location>
</feature>
<feature type="compositionally biased region" description="Basic and acidic residues" evidence="7">
    <location>
        <begin position="1417"/>
        <end position="1430"/>
    </location>
</feature>
<dbReference type="PANTHER" id="PTHR22914:SF14">
    <property type="entry name" value="CHITIN SYNTHASE"/>
    <property type="match status" value="1"/>
</dbReference>
<keyword evidence="4 8" id="KW-0812">Transmembrane</keyword>
<feature type="transmembrane region" description="Helical" evidence="8">
    <location>
        <begin position="391"/>
        <end position="408"/>
    </location>
</feature>
<feature type="transmembrane region" description="Helical" evidence="8">
    <location>
        <begin position="1019"/>
        <end position="1043"/>
    </location>
</feature>
<protein>
    <recommendedName>
        <fullName evidence="2">chitin synthase</fullName>
        <ecNumber evidence="2">2.4.1.16</ecNumber>
    </recommendedName>
</protein>
<dbReference type="InterPro" id="IPR029044">
    <property type="entry name" value="Nucleotide-diphossugar_trans"/>
</dbReference>
<keyword evidence="6 8" id="KW-0472">Membrane</keyword>
<dbReference type="Pfam" id="PF23000">
    <property type="entry name" value="ChitinSynthase_IV_N"/>
    <property type="match status" value="1"/>
</dbReference>
<evidence type="ECO:0000313" key="10">
    <source>
        <dbReference type="EMBL" id="KAK6619205.1"/>
    </source>
</evidence>
<evidence type="ECO:0000256" key="6">
    <source>
        <dbReference type="ARBA" id="ARBA00023136"/>
    </source>
</evidence>
<sequence length="1462" mass="168012">MGQMRQTRKFNPDSNVAETKFIEDDSGDEESIYEDDASLSTDEEEKVLPNWDKFKDIHDKGDSISMADTSFVDASFQIIKLLAYAITFTLVLGGAVFAKSTLLLMTSQLSPNRIISVKMGNLNLSLQLPPVEKYLWIWSLIFCFSVPEFGAFIRSVRIAIFKGYSGEEDPQEEITKKNSVAYKHVVLVTILMETLHVIGLSIFVFGILPYMDVVKGAMLTNCVCVIPGFLSVLSHNCKDVHNKFLLAGNILALFFQITGLLTWPILFRTYSSHLWLTPISLILMSCKWWKNYVSEESPIGLIKFLARIKGILKEKTVLLYKIYIGISLWKIVLFLCISISILQVQGMDAVDFFQRTIEAFEDRTMVANEVDIVEQSRVNNTFPVPSIGPKIRWIVGAQILSAYICYVFGKFACRVMIQPFSFALPSALVVPATIIFVIVTTSYRNENPLIFCAILPNYVFFNAPQIYDVQKFFIGELGLVWILWVVSQVWITFHIWLPRCERLSKTEKLFATPMYSAFLVDQSIALNRRRDEFETVGKKSGVPPHIIACATMWHETRPEMLEMLKSLLRLDNDQCLKLSAKKCVNDPEAEANFYTYEAHIFFDDAFEIESEESTRTVINGFVRDFLKIVKKATKNVYRTEDIWIKPPLKYSTPYGGRLEYTMPGENKLYVHLKDKDKIRHKKRWSQVMYMYYLLGYKLMELPISYEQKMEKAENTFLLALDGDIDFKPDAVLLLVDLMKKNKSLGAACGRIHPVGSGFMVWYQLFEYAIGHWLQKATEHMIGCVLCSPGCFSLFRGKALMSSNVIKRYTTKAEEARHYVQYDQGEDRWLCTLLLQRGYRVEYSAASDAYTHCPETFSEFYTQRRRWIPSTLANIVDLLNNYKHTVRINNDISLLYIGYQMLLLVGTILGPGTILLMLVGAFNAAFHMDNWTALYVNLIPICGFIFCCLFTKSQFQISVALVISLVYGLIMMAVLVGVVMEIKDDGFLSPSSLFLFTTVAEIVIAGIIHPQEILCLMSGVIYYVTIPSMYLLLIIYSVCNLNVVSWGTREVARKKTKADLENEKKAEKVKLFGLLDNFYGKQEKEVSGAVEFSLSNIFKCMCCTNDKTNTTTEQYIKIADTLNGLKKKVDDLDRNIYVQHNAEVMQMRKSLSLKSLGKEKGQQNVDSVSEDFSDKIARGSDSYGDDESRDELFNPYWIEDKDLRKSKFEVLSSQEITFWCQLIKNYLSPLVEDKEKQAEMTKNLRDLRDKMVVTFFMLNALFVVVVFLLQVNKGEIHIKWPLEARANITFDPVTYEINIQKTYLELEPVGLIFISFFASVLVIQFLAMLLHRFETLCHLLSNTPLTILKKKKTMTFREKLENARKQFNIQNARMSGNLRDDMEEQILVDEEKGVDKRKSRAIHPDELFNSIFQQMKEEEERETAEREEKRKSSVFPWRRSSIQKENTARRVTSVRKNSVSPVE</sequence>
<proteinExistence type="predicted"/>
<keyword evidence="5 8" id="KW-1133">Transmembrane helix</keyword>
<dbReference type="InterPro" id="IPR004835">
    <property type="entry name" value="Chitin_synth"/>
</dbReference>
<keyword evidence="3" id="KW-0808">Transferase</keyword>
<dbReference type="PANTHER" id="PTHR22914">
    <property type="entry name" value="CHITIN SYNTHASE"/>
    <property type="match status" value="1"/>
</dbReference>
<dbReference type="SUPFAM" id="SSF53448">
    <property type="entry name" value="Nucleotide-diphospho-sugar transferases"/>
    <property type="match status" value="1"/>
</dbReference>
<feature type="transmembrane region" description="Helical" evidence="8">
    <location>
        <begin position="317"/>
        <end position="342"/>
    </location>
</feature>
<name>A0ABR1AGV4_POLSC</name>
<feature type="transmembrane region" description="Helical" evidence="8">
    <location>
        <begin position="420"/>
        <end position="442"/>
    </location>
</feature>
<evidence type="ECO:0000313" key="11">
    <source>
        <dbReference type="Proteomes" id="UP001359485"/>
    </source>
</evidence>
<feature type="region of interest" description="Disordered" evidence="7">
    <location>
        <begin position="1417"/>
        <end position="1462"/>
    </location>
</feature>
<evidence type="ECO:0000259" key="9">
    <source>
        <dbReference type="Pfam" id="PF23000"/>
    </source>
</evidence>
<feature type="transmembrane region" description="Helical" evidence="8">
    <location>
        <begin position="958"/>
        <end position="979"/>
    </location>
</feature>
<feature type="transmembrane region" description="Helical" evidence="8">
    <location>
        <begin position="479"/>
        <end position="497"/>
    </location>
</feature>